<dbReference type="Proteomes" id="UP000692954">
    <property type="component" value="Unassembled WGS sequence"/>
</dbReference>
<evidence type="ECO:0000313" key="1">
    <source>
        <dbReference type="EMBL" id="CAD8105622.1"/>
    </source>
</evidence>
<sequence length="367" mass="43797">MSQQNNIILLGKFEYRCLATNPSGQSNLDSLDQSNDDSENQSHIENINIDGQEENLIYFSQISDYSLEEDRYYVGQVQLSPNQQYIAFEIKKSDSNSEMYFHLIFNIQTQKLLYKDEQYYSKFMFTSDSKYIIYCQAYKIYLMELESIQNKLLIEENFAQLLTVDSNNNIYIQKNNYLYLYSIENKLTSSFILNESLKSQFIRQAYKLHSDFIFLVSQDSNYIINYSCNKILSKQRSLEGQCQNVIFQNQFLIEWDLEIDQINLSNLKNRKLIRKFKNNQEGSSSIFKNQNSIYKYFFFRDSENSHIDQSYIRINLLTNGKITSRLSLGKYKYLIYERIIMTDYLLIIIDSFKFRFFQYDLQQIGQI</sequence>
<gene>
    <name evidence="1" type="ORF">PSON_ATCC_30995.1.T0850016</name>
</gene>
<proteinExistence type="predicted"/>
<accession>A0A8S1PRK3</accession>
<name>A0A8S1PRK3_9CILI</name>
<keyword evidence="2" id="KW-1185">Reference proteome</keyword>
<evidence type="ECO:0000313" key="2">
    <source>
        <dbReference type="Proteomes" id="UP000692954"/>
    </source>
</evidence>
<comment type="caution">
    <text evidence="1">The sequence shown here is derived from an EMBL/GenBank/DDBJ whole genome shotgun (WGS) entry which is preliminary data.</text>
</comment>
<protein>
    <submittedName>
        <fullName evidence="1">Uncharacterized protein</fullName>
    </submittedName>
</protein>
<dbReference type="EMBL" id="CAJJDN010000085">
    <property type="protein sequence ID" value="CAD8105622.1"/>
    <property type="molecule type" value="Genomic_DNA"/>
</dbReference>
<reference evidence="1" key="1">
    <citation type="submission" date="2021-01" db="EMBL/GenBank/DDBJ databases">
        <authorList>
            <consortium name="Genoscope - CEA"/>
            <person name="William W."/>
        </authorList>
    </citation>
    <scope>NUCLEOTIDE SEQUENCE</scope>
</reference>
<dbReference type="AlphaFoldDB" id="A0A8S1PRK3"/>
<organism evidence="1 2">
    <name type="scientific">Paramecium sonneborni</name>
    <dbReference type="NCBI Taxonomy" id="65129"/>
    <lineage>
        <taxon>Eukaryota</taxon>
        <taxon>Sar</taxon>
        <taxon>Alveolata</taxon>
        <taxon>Ciliophora</taxon>
        <taxon>Intramacronucleata</taxon>
        <taxon>Oligohymenophorea</taxon>
        <taxon>Peniculida</taxon>
        <taxon>Parameciidae</taxon>
        <taxon>Paramecium</taxon>
    </lineage>
</organism>